<dbReference type="GO" id="GO:0005634">
    <property type="term" value="C:nucleus"/>
    <property type="evidence" value="ECO:0007669"/>
    <property type="project" value="UniProtKB-SubCell"/>
</dbReference>
<feature type="compositionally biased region" description="Basic and acidic residues" evidence="4">
    <location>
        <begin position="243"/>
        <end position="262"/>
    </location>
</feature>
<feature type="domain" description="Homeobox" evidence="5">
    <location>
        <begin position="97"/>
        <end position="167"/>
    </location>
</feature>
<dbReference type="SMART" id="SM00389">
    <property type="entry name" value="HOX"/>
    <property type="match status" value="2"/>
</dbReference>
<dbReference type="PROSITE" id="PS50071">
    <property type="entry name" value="HOMEOBOX_2"/>
    <property type="match status" value="2"/>
</dbReference>
<comment type="subcellular location">
    <subcellularLocation>
        <location evidence="1 2 3">Nucleus</location>
    </subcellularLocation>
</comment>
<feature type="compositionally biased region" description="Polar residues" evidence="4">
    <location>
        <begin position="218"/>
        <end position="241"/>
    </location>
</feature>
<feature type="compositionally biased region" description="Low complexity" evidence="4">
    <location>
        <begin position="38"/>
        <end position="62"/>
    </location>
</feature>
<keyword evidence="2 3" id="KW-0238">DNA-binding</keyword>
<evidence type="ECO:0000256" key="3">
    <source>
        <dbReference type="RuleBase" id="RU000682"/>
    </source>
</evidence>
<dbReference type="EMBL" id="JBFDAA010000012">
    <property type="protein sequence ID" value="KAL1123247.1"/>
    <property type="molecule type" value="Genomic_DNA"/>
</dbReference>
<feature type="DNA-binding region" description="Homeobox" evidence="2">
    <location>
        <begin position="99"/>
        <end position="168"/>
    </location>
</feature>
<evidence type="ECO:0000313" key="6">
    <source>
        <dbReference type="EMBL" id="KAL1123247.1"/>
    </source>
</evidence>
<dbReference type="FunFam" id="1.10.10.60:FF:000169">
    <property type="entry name" value="DNA-binding protein SATB1"/>
    <property type="match status" value="2"/>
</dbReference>
<evidence type="ECO:0000256" key="1">
    <source>
        <dbReference type="ARBA" id="ARBA00004123"/>
    </source>
</evidence>
<feature type="region of interest" description="Disordered" evidence="4">
    <location>
        <begin position="187"/>
        <end position="315"/>
    </location>
</feature>
<evidence type="ECO:0000313" key="7">
    <source>
        <dbReference type="Proteomes" id="UP001558652"/>
    </source>
</evidence>
<evidence type="ECO:0000256" key="2">
    <source>
        <dbReference type="PROSITE-ProRule" id="PRU00108"/>
    </source>
</evidence>
<proteinExistence type="predicted"/>
<feature type="compositionally biased region" description="Polar residues" evidence="4">
    <location>
        <begin position="1"/>
        <end position="15"/>
    </location>
</feature>
<dbReference type="InterPro" id="IPR001356">
    <property type="entry name" value="HD"/>
</dbReference>
<reference evidence="6 7" key="1">
    <citation type="submission" date="2024-07" db="EMBL/GenBank/DDBJ databases">
        <title>Chromosome-level genome assembly of the water stick insect Ranatra chinensis (Heteroptera: Nepidae).</title>
        <authorList>
            <person name="Liu X."/>
        </authorList>
    </citation>
    <scope>NUCLEOTIDE SEQUENCE [LARGE SCALE GENOMIC DNA]</scope>
    <source>
        <strain evidence="6">Cailab_2021Rc</strain>
        <tissue evidence="6">Muscle</tissue>
    </source>
</reference>
<dbReference type="CDD" id="cd00086">
    <property type="entry name" value="homeodomain"/>
    <property type="match status" value="2"/>
</dbReference>
<dbReference type="AlphaFoldDB" id="A0ABD0YLD2"/>
<feature type="region of interest" description="Disordered" evidence="4">
    <location>
        <begin position="1"/>
        <end position="21"/>
    </location>
</feature>
<dbReference type="GO" id="GO:0003677">
    <property type="term" value="F:DNA binding"/>
    <property type="evidence" value="ECO:0007669"/>
    <property type="project" value="UniProtKB-UniRule"/>
</dbReference>
<dbReference type="InterPro" id="IPR009057">
    <property type="entry name" value="Homeodomain-like_sf"/>
</dbReference>
<evidence type="ECO:0000259" key="5">
    <source>
        <dbReference type="PROSITE" id="PS50071"/>
    </source>
</evidence>
<keyword evidence="7" id="KW-1185">Reference proteome</keyword>
<feature type="non-terminal residue" evidence="6">
    <location>
        <position position="1"/>
    </location>
</feature>
<comment type="caution">
    <text evidence="6">The sequence shown here is derived from an EMBL/GenBank/DDBJ whole genome shotgun (WGS) entry which is preliminary data.</text>
</comment>
<dbReference type="InterPro" id="IPR039673">
    <property type="entry name" value="SATB1/SATB2"/>
</dbReference>
<feature type="compositionally biased region" description="Acidic residues" evidence="4">
    <location>
        <begin position="276"/>
        <end position="298"/>
    </location>
</feature>
<keyword evidence="2 3" id="KW-0539">Nucleus</keyword>
<sequence>VLTQLLRPQSGTGSCQGPELNEEIRRKFNTWWAVQLRQQQQHSTQQQQQPQPQPQLHAHQPPWYSSPPSVHEADRKPSQEKQVHPAIQTVQNQYPTQKTRMRTSFDPELEVPKLQHWFCENQHPNRQQIQQYVKELNSLESRRGRKPLDISNVVYWFKNARAAQKRAEIRSLAPGLPLTLNGYNCNSQSPSDASAGLASKSPGSGHPEEEADTAAPLSLTTGPPRSPPSVSRETASASPPDSTHVEGGIKQEVADSDPKCENNNENNNNNTKEENNEMYEEEDTEDMDDAMSESEESKEESKSEARGGGGGAVSELLQRSGHGAFPMVANSMLSHSIMYMSHYMPGLAAAPTAPGPGLNLSALADERRKRNRTFIDPVSEVPRLEQWFADNTHPSHNLILKYTDDLNRMPYRQKFPPLEPKNVQFWFKNRRAKCKRLKMSLFEPPQPSSLGPANPSYHYHLSIPSALSDPYQSTKLEPQ</sequence>
<feature type="compositionally biased region" description="Basic and acidic residues" evidence="4">
    <location>
        <begin position="71"/>
        <end position="83"/>
    </location>
</feature>
<dbReference type="Proteomes" id="UP001558652">
    <property type="component" value="Unassembled WGS sequence"/>
</dbReference>
<protein>
    <recommendedName>
        <fullName evidence="5">Homeobox domain-containing protein</fullName>
    </recommendedName>
</protein>
<accession>A0ABD0YLD2</accession>
<keyword evidence="2 3" id="KW-0371">Homeobox</keyword>
<feature type="domain" description="Homeobox" evidence="5">
    <location>
        <begin position="367"/>
        <end position="437"/>
    </location>
</feature>
<dbReference type="SUPFAM" id="SSF46689">
    <property type="entry name" value="Homeodomain-like"/>
    <property type="match status" value="2"/>
</dbReference>
<dbReference type="PANTHER" id="PTHR15116">
    <property type="entry name" value="DNA-BINDING PROTEIN SATB FAMILY MEMBER"/>
    <property type="match status" value="1"/>
</dbReference>
<dbReference type="Gene3D" id="1.10.10.60">
    <property type="entry name" value="Homeodomain-like"/>
    <property type="match status" value="2"/>
</dbReference>
<dbReference type="PANTHER" id="PTHR15116:SF16">
    <property type="entry name" value="DEFECTIVE PROVENTRICULUS, ISOFORM A"/>
    <property type="match status" value="1"/>
</dbReference>
<name>A0ABD0YLD2_9HEMI</name>
<dbReference type="Pfam" id="PF00046">
    <property type="entry name" value="Homeodomain"/>
    <property type="match status" value="2"/>
</dbReference>
<feature type="DNA-binding region" description="Homeobox" evidence="2">
    <location>
        <begin position="369"/>
        <end position="438"/>
    </location>
</feature>
<feature type="region of interest" description="Disordered" evidence="4">
    <location>
        <begin position="35"/>
        <end position="86"/>
    </location>
</feature>
<organism evidence="6 7">
    <name type="scientific">Ranatra chinensis</name>
    <dbReference type="NCBI Taxonomy" id="642074"/>
    <lineage>
        <taxon>Eukaryota</taxon>
        <taxon>Metazoa</taxon>
        <taxon>Ecdysozoa</taxon>
        <taxon>Arthropoda</taxon>
        <taxon>Hexapoda</taxon>
        <taxon>Insecta</taxon>
        <taxon>Pterygota</taxon>
        <taxon>Neoptera</taxon>
        <taxon>Paraneoptera</taxon>
        <taxon>Hemiptera</taxon>
        <taxon>Heteroptera</taxon>
        <taxon>Panheteroptera</taxon>
        <taxon>Nepomorpha</taxon>
        <taxon>Nepidae</taxon>
        <taxon>Ranatrinae</taxon>
        <taxon>Ranatra</taxon>
    </lineage>
</organism>
<evidence type="ECO:0000256" key="4">
    <source>
        <dbReference type="SAM" id="MobiDB-lite"/>
    </source>
</evidence>
<gene>
    <name evidence="6" type="ORF">AAG570_002333</name>
</gene>